<evidence type="ECO:0000256" key="5">
    <source>
        <dbReference type="ARBA" id="ARBA00012180"/>
    </source>
</evidence>
<dbReference type="PANTHER" id="PTHR10642">
    <property type="entry name" value="RIBONUCLEASE H1"/>
    <property type="match status" value="1"/>
</dbReference>
<evidence type="ECO:0000256" key="9">
    <source>
        <dbReference type="ARBA" id="ARBA00022801"/>
    </source>
</evidence>
<dbReference type="AlphaFoldDB" id="A0AAE6BR61"/>
<dbReference type="InterPro" id="IPR036397">
    <property type="entry name" value="RNaseH_sf"/>
</dbReference>
<comment type="similarity">
    <text evidence="3">Belongs to the RNase H family.</text>
</comment>
<evidence type="ECO:0000313" key="13">
    <source>
        <dbReference type="Proteomes" id="UP000298646"/>
    </source>
</evidence>
<keyword evidence="8" id="KW-0255">Endonuclease</keyword>
<dbReference type="EC" id="3.1.26.4" evidence="5"/>
<dbReference type="InterPro" id="IPR012337">
    <property type="entry name" value="RNaseH-like_sf"/>
</dbReference>
<keyword evidence="10" id="KW-0460">Magnesium</keyword>
<evidence type="ECO:0000256" key="6">
    <source>
        <dbReference type="ARBA" id="ARBA00022722"/>
    </source>
</evidence>
<evidence type="ECO:0000256" key="8">
    <source>
        <dbReference type="ARBA" id="ARBA00022759"/>
    </source>
</evidence>
<sequence length="172" mass="19078">MTAPLTIYTDGSYDPVGISGSWAFVVFETGQQLHAARGMEIGLTNNSFEVMAVTKALLWLDAHAPGRTTVVWTASVHVVEGCHRHRKIWRTNGWKRINPNSRARKRQIPDEALWRSLDSLLLRNPNVDIEWCKGHSGIAGNDLADALAHTRKLKPARSVVSVDPCDPDLSDT</sequence>
<proteinExistence type="inferred from homology"/>
<dbReference type="EMBL" id="CP039908">
    <property type="protein sequence ID" value="QCM02466.1"/>
    <property type="molecule type" value="Genomic_DNA"/>
</dbReference>
<organism evidence="12 13">
    <name type="scientific">Agrobacterium tumefaciens</name>
    <dbReference type="NCBI Taxonomy" id="358"/>
    <lineage>
        <taxon>Bacteria</taxon>
        <taxon>Pseudomonadati</taxon>
        <taxon>Pseudomonadota</taxon>
        <taxon>Alphaproteobacteria</taxon>
        <taxon>Hyphomicrobiales</taxon>
        <taxon>Rhizobiaceae</taxon>
        <taxon>Rhizobium/Agrobacterium group</taxon>
        <taxon>Agrobacterium</taxon>
        <taxon>Agrobacterium tumefaciens complex</taxon>
    </lineage>
</organism>
<dbReference type="GO" id="GO:0004523">
    <property type="term" value="F:RNA-DNA hybrid ribonuclease activity"/>
    <property type="evidence" value="ECO:0007669"/>
    <property type="project" value="UniProtKB-EC"/>
</dbReference>
<dbReference type="RefSeq" id="WP_137087204.1">
    <property type="nucleotide sequence ID" value="NZ_CP039908.1"/>
</dbReference>
<comment type="subunit">
    <text evidence="4">Monomer.</text>
</comment>
<keyword evidence="7" id="KW-0479">Metal-binding</keyword>
<dbReference type="SUPFAM" id="SSF53098">
    <property type="entry name" value="Ribonuclease H-like"/>
    <property type="match status" value="1"/>
</dbReference>
<protein>
    <recommendedName>
        <fullName evidence="5">ribonuclease H</fullName>
        <ecNumber evidence="5">3.1.26.4</ecNumber>
    </recommendedName>
</protein>
<evidence type="ECO:0000256" key="10">
    <source>
        <dbReference type="ARBA" id="ARBA00022842"/>
    </source>
</evidence>
<gene>
    <name evidence="12" type="ORF">CFBP6624_20005</name>
</gene>
<evidence type="ECO:0000259" key="11">
    <source>
        <dbReference type="PROSITE" id="PS50879"/>
    </source>
</evidence>
<dbReference type="InterPro" id="IPR022892">
    <property type="entry name" value="RNaseHI"/>
</dbReference>
<evidence type="ECO:0000256" key="7">
    <source>
        <dbReference type="ARBA" id="ARBA00022723"/>
    </source>
</evidence>
<comment type="cofactor">
    <cofactor evidence="2">
        <name>Mg(2+)</name>
        <dbReference type="ChEBI" id="CHEBI:18420"/>
    </cofactor>
</comment>
<dbReference type="GO" id="GO:0043137">
    <property type="term" value="P:DNA replication, removal of RNA primer"/>
    <property type="evidence" value="ECO:0007669"/>
    <property type="project" value="TreeGrafter"/>
</dbReference>
<evidence type="ECO:0000256" key="3">
    <source>
        <dbReference type="ARBA" id="ARBA00005300"/>
    </source>
</evidence>
<keyword evidence="9" id="KW-0378">Hydrolase</keyword>
<dbReference type="InterPro" id="IPR002156">
    <property type="entry name" value="RNaseH_domain"/>
</dbReference>
<dbReference type="InterPro" id="IPR050092">
    <property type="entry name" value="RNase_H"/>
</dbReference>
<name>A0AAE6BR61_AGRTU</name>
<comment type="catalytic activity">
    <reaction evidence="1">
        <text>Endonucleolytic cleavage to 5'-phosphomonoester.</text>
        <dbReference type="EC" id="3.1.26.4"/>
    </reaction>
</comment>
<evidence type="ECO:0000313" key="12">
    <source>
        <dbReference type="EMBL" id="QCM02466.1"/>
    </source>
</evidence>
<dbReference type="Gene3D" id="3.30.420.10">
    <property type="entry name" value="Ribonuclease H-like superfamily/Ribonuclease H"/>
    <property type="match status" value="1"/>
</dbReference>
<evidence type="ECO:0000256" key="2">
    <source>
        <dbReference type="ARBA" id="ARBA00001946"/>
    </source>
</evidence>
<dbReference type="CDD" id="cd09278">
    <property type="entry name" value="RNase_HI_prokaryote_like"/>
    <property type="match status" value="1"/>
</dbReference>
<evidence type="ECO:0000256" key="1">
    <source>
        <dbReference type="ARBA" id="ARBA00000077"/>
    </source>
</evidence>
<dbReference type="PROSITE" id="PS50879">
    <property type="entry name" value="RNASE_H_1"/>
    <property type="match status" value="1"/>
</dbReference>
<dbReference type="GO" id="GO:0046872">
    <property type="term" value="F:metal ion binding"/>
    <property type="evidence" value="ECO:0007669"/>
    <property type="project" value="UniProtKB-KW"/>
</dbReference>
<evidence type="ECO:0000256" key="4">
    <source>
        <dbReference type="ARBA" id="ARBA00011245"/>
    </source>
</evidence>
<dbReference type="GO" id="GO:0003676">
    <property type="term" value="F:nucleic acid binding"/>
    <property type="evidence" value="ECO:0007669"/>
    <property type="project" value="InterPro"/>
</dbReference>
<keyword evidence="6" id="KW-0540">Nuclease</keyword>
<dbReference type="Pfam" id="PF00075">
    <property type="entry name" value="RNase_H"/>
    <property type="match status" value="1"/>
</dbReference>
<dbReference type="Proteomes" id="UP000298646">
    <property type="component" value="Chromosome linear"/>
</dbReference>
<reference evidence="12 13" key="1">
    <citation type="submission" date="2019-04" db="EMBL/GenBank/DDBJ databases">
        <title>Complete genome sequence of Agrobacterium tumefaciens CFBP6624.</title>
        <authorList>
            <person name="Haryono M."/>
            <person name="Lin Y.-C."/>
            <person name="Lai E.-M."/>
            <person name="Kuo C.-H."/>
        </authorList>
    </citation>
    <scope>NUCLEOTIDE SEQUENCE [LARGE SCALE GENOMIC DNA]</scope>
    <source>
        <strain evidence="12 13">CFBP6624</strain>
    </source>
</reference>
<feature type="domain" description="RNase H type-1" evidence="11">
    <location>
        <begin position="1"/>
        <end position="153"/>
    </location>
</feature>
<dbReference type="PANTHER" id="PTHR10642:SF26">
    <property type="entry name" value="RIBONUCLEASE H1"/>
    <property type="match status" value="1"/>
</dbReference>
<accession>A0AAE6BR61</accession>